<gene>
    <name evidence="2" type="primary">Dper\GL24632</name>
    <name evidence="2" type="ORF">Dper_GL24632</name>
</gene>
<evidence type="ECO:0000313" key="2">
    <source>
        <dbReference type="EMBL" id="EDW33140.1"/>
    </source>
</evidence>
<reference evidence="2 3" key="1">
    <citation type="journal article" date="2007" name="Nature">
        <title>Evolution of genes and genomes on the Drosophila phylogeny.</title>
        <authorList>
            <consortium name="Drosophila 12 Genomes Consortium"/>
            <person name="Clark A.G."/>
            <person name="Eisen M.B."/>
            <person name="Smith D.R."/>
            <person name="Bergman C.M."/>
            <person name="Oliver B."/>
            <person name="Markow T.A."/>
            <person name="Kaufman T.C."/>
            <person name="Kellis M."/>
            <person name="Gelbart W."/>
            <person name="Iyer V.N."/>
            <person name="Pollard D.A."/>
            <person name="Sackton T.B."/>
            <person name="Larracuente A.M."/>
            <person name="Singh N.D."/>
            <person name="Abad J.P."/>
            <person name="Abt D.N."/>
            <person name="Adryan B."/>
            <person name="Aguade M."/>
            <person name="Akashi H."/>
            <person name="Anderson W.W."/>
            <person name="Aquadro C.F."/>
            <person name="Ardell D.H."/>
            <person name="Arguello R."/>
            <person name="Artieri C.G."/>
            <person name="Barbash D.A."/>
            <person name="Barker D."/>
            <person name="Barsanti P."/>
            <person name="Batterham P."/>
            <person name="Batzoglou S."/>
            <person name="Begun D."/>
            <person name="Bhutkar A."/>
            <person name="Blanco E."/>
            <person name="Bosak S.A."/>
            <person name="Bradley R.K."/>
            <person name="Brand A.D."/>
            <person name="Brent M.R."/>
            <person name="Brooks A.N."/>
            <person name="Brown R.H."/>
            <person name="Butlin R.K."/>
            <person name="Caggese C."/>
            <person name="Calvi B.R."/>
            <person name="Bernardo de Carvalho A."/>
            <person name="Caspi A."/>
            <person name="Castrezana S."/>
            <person name="Celniker S.E."/>
            <person name="Chang J.L."/>
            <person name="Chapple C."/>
            <person name="Chatterji S."/>
            <person name="Chinwalla A."/>
            <person name="Civetta A."/>
            <person name="Clifton S.W."/>
            <person name="Comeron J.M."/>
            <person name="Costello J.C."/>
            <person name="Coyne J.A."/>
            <person name="Daub J."/>
            <person name="David R.G."/>
            <person name="Delcher A.L."/>
            <person name="Delehaunty K."/>
            <person name="Do C.B."/>
            <person name="Ebling H."/>
            <person name="Edwards K."/>
            <person name="Eickbush T."/>
            <person name="Evans J.D."/>
            <person name="Filipski A."/>
            <person name="Findeiss S."/>
            <person name="Freyhult E."/>
            <person name="Fulton L."/>
            <person name="Fulton R."/>
            <person name="Garcia A.C."/>
            <person name="Gardiner A."/>
            <person name="Garfield D.A."/>
            <person name="Garvin B.E."/>
            <person name="Gibson G."/>
            <person name="Gilbert D."/>
            <person name="Gnerre S."/>
            <person name="Godfrey J."/>
            <person name="Good R."/>
            <person name="Gotea V."/>
            <person name="Gravely B."/>
            <person name="Greenberg A.J."/>
            <person name="Griffiths-Jones S."/>
            <person name="Gross S."/>
            <person name="Guigo R."/>
            <person name="Gustafson E.A."/>
            <person name="Haerty W."/>
            <person name="Hahn M.W."/>
            <person name="Halligan D.L."/>
            <person name="Halpern A.L."/>
            <person name="Halter G.M."/>
            <person name="Han M.V."/>
            <person name="Heger A."/>
            <person name="Hillier L."/>
            <person name="Hinrichs A.S."/>
            <person name="Holmes I."/>
            <person name="Hoskins R.A."/>
            <person name="Hubisz M.J."/>
            <person name="Hultmark D."/>
            <person name="Huntley M.A."/>
            <person name="Jaffe D.B."/>
            <person name="Jagadeeshan S."/>
            <person name="Jeck W.R."/>
            <person name="Johnson J."/>
            <person name="Jones C.D."/>
            <person name="Jordan W.C."/>
            <person name="Karpen G.H."/>
            <person name="Kataoka E."/>
            <person name="Keightley P.D."/>
            <person name="Kheradpour P."/>
            <person name="Kirkness E.F."/>
            <person name="Koerich L.B."/>
            <person name="Kristiansen K."/>
            <person name="Kudrna D."/>
            <person name="Kulathinal R.J."/>
            <person name="Kumar S."/>
            <person name="Kwok R."/>
            <person name="Lander E."/>
            <person name="Langley C.H."/>
            <person name="Lapoint R."/>
            <person name="Lazzaro B.P."/>
            <person name="Lee S.J."/>
            <person name="Levesque L."/>
            <person name="Li R."/>
            <person name="Lin C.F."/>
            <person name="Lin M.F."/>
            <person name="Lindblad-Toh K."/>
            <person name="Llopart A."/>
            <person name="Long M."/>
            <person name="Low L."/>
            <person name="Lozovsky E."/>
            <person name="Lu J."/>
            <person name="Luo M."/>
            <person name="Machado C.A."/>
            <person name="Makalowski W."/>
            <person name="Marzo M."/>
            <person name="Matsuda M."/>
            <person name="Matzkin L."/>
            <person name="McAllister B."/>
            <person name="McBride C.S."/>
            <person name="McKernan B."/>
            <person name="McKernan K."/>
            <person name="Mendez-Lago M."/>
            <person name="Minx P."/>
            <person name="Mollenhauer M.U."/>
            <person name="Montooth K."/>
            <person name="Mount S.M."/>
            <person name="Mu X."/>
            <person name="Myers E."/>
            <person name="Negre B."/>
            <person name="Newfeld S."/>
            <person name="Nielsen R."/>
            <person name="Noor M.A."/>
            <person name="O'Grady P."/>
            <person name="Pachter L."/>
            <person name="Papaceit M."/>
            <person name="Parisi M.J."/>
            <person name="Parisi M."/>
            <person name="Parts L."/>
            <person name="Pedersen J.S."/>
            <person name="Pesole G."/>
            <person name="Phillippy A.M."/>
            <person name="Ponting C.P."/>
            <person name="Pop M."/>
            <person name="Porcelli D."/>
            <person name="Powell J.R."/>
            <person name="Prohaska S."/>
            <person name="Pruitt K."/>
            <person name="Puig M."/>
            <person name="Quesneville H."/>
            <person name="Ram K.R."/>
            <person name="Rand D."/>
            <person name="Rasmussen M.D."/>
            <person name="Reed L.K."/>
            <person name="Reenan R."/>
            <person name="Reily A."/>
            <person name="Remington K.A."/>
            <person name="Rieger T.T."/>
            <person name="Ritchie M.G."/>
            <person name="Robin C."/>
            <person name="Rogers Y.H."/>
            <person name="Rohde C."/>
            <person name="Rozas J."/>
            <person name="Rubenfield M.J."/>
            <person name="Ruiz A."/>
            <person name="Russo S."/>
            <person name="Salzberg S.L."/>
            <person name="Sanchez-Gracia A."/>
            <person name="Saranga D.J."/>
            <person name="Sato H."/>
            <person name="Schaeffer S.W."/>
            <person name="Schatz M.C."/>
            <person name="Schlenke T."/>
            <person name="Schwartz R."/>
            <person name="Segarra C."/>
            <person name="Singh R.S."/>
            <person name="Sirot L."/>
            <person name="Sirota M."/>
            <person name="Sisneros N.B."/>
            <person name="Smith C.D."/>
            <person name="Smith T.F."/>
            <person name="Spieth J."/>
            <person name="Stage D.E."/>
            <person name="Stark A."/>
            <person name="Stephan W."/>
            <person name="Strausberg R.L."/>
            <person name="Strempel S."/>
            <person name="Sturgill D."/>
            <person name="Sutton G."/>
            <person name="Sutton G.G."/>
            <person name="Tao W."/>
            <person name="Teichmann S."/>
            <person name="Tobari Y.N."/>
            <person name="Tomimura Y."/>
            <person name="Tsolas J.M."/>
            <person name="Valente V.L."/>
            <person name="Venter E."/>
            <person name="Venter J.C."/>
            <person name="Vicario S."/>
            <person name="Vieira F.G."/>
            <person name="Vilella A.J."/>
            <person name="Villasante A."/>
            <person name="Walenz B."/>
            <person name="Wang J."/>
            <person name="Wasserman M."/>
            <person name="Watts T."/>
            <person name="Wilson D."/>
            <person name="Wilson R.K."/>
            <person name="Wing R.A."/>
            <person name="Wolfner M.F."/>
            <person name="Wong A."/>
            <person name="Wong G.K."/>
            <person name="Wu C.I."/>
            <person name="Wu G."/>
            <person name="Yamamoto D."/>
            <person name="Yang H.P."/>
            <person name="Yang S.P."/>
            <person name="Yorke J.A."/>
            <person name="Yoshida K."/>
            <person name="Zdobnov E."/>
            <person name="Zhang P."/>
            <person name="Zhang Y."/>
            <person name="Zimin A.V."/>
            <person name="Baldwin J."/>
            <person name="Abdouelleil A."/>
            <person name="Abdulkadir J."/>
            <person name="Abebe A."/>
            <person name="Abera B."/>
            <person name="Abreu J."/>
            <person name="Acer S.C."/>
            <person name="Aftuck L."/>
            <person name="Alexander A."/>
            <person name="An P."/>
            <person name="Anderson E."/>
            <person name="Anderson S."/>
            <person name="Arachi H."/>
            <person name="Azer M."/>
            <person name="Bachantsang P."/>
            <person name="Barry A."/>
            <person name="Bayul T."/>
            <person name="Berlin A."/>
            <person name="Bessette D."/>
            <person name="Bloom T."/>
            <person name="Blye J."/>
            <person name="Boguslavskiy L."/>
            <person name="Bonnet C."/>
            <person name="Boukhgalter B."/>
            <person name="Bourzgui I."/>
            <person name="Brown A."/>
            <person name="Cahill P."/>
            <person name="Channer S."/>
            <person name="Cheshatsang Y."/>
            <person name="Chuda L."/>
            <person name="Citroen M."/>
            <person name="Collymore A."/>
            <person name="Cooke P."/>
            <person name="Costello M."/>
            <person name="D'Aco K."/>
            <person name="Daza R."/>
            <person name="De Haan G."/>
            <person name="DeGray S."/>
            <person name="DeMaso C."/>
            <person name="Dhargay N."/>
            <person name="Dooley K."/>
            <person name="Dooley E."/>
            <person name="Doricent M."/>
            <person name="Dorje P."/>
            <person name="Dorjee K."/>
            <person name="Dupes A."/>
            <person name="Elong R."/>
            <person name="Falk J."/>
            <person name="Farina A."/>
            <person name="Faro S."/>
            <person name="Ferguson D."/>
            <person name="Fisher S."/>
            <person name="Foley C.D."/>
            <person name="Franke A."/>
            <person name="Friedrich D."/>
            <person name="Gadbois L."/>
            <person name="Gearin G."/>
            <person name="Gearin C.R."/>
            <person name="Giannoukos G."/>
            <person name="Goode T."/>
            <person name="Graham J."/>
            <person name="Grandbois E."/>
            <person name="Grewal S."/>
            <person name="Gyaltsen K."/>
            <person name="Hafez N."/>
            <person name="Hagos B."/>
            <person name="Hall J."/>
            <person name="Henson C."/>
            <person name="Hollinger A."/>
            <person name="Honan T."/>
            <person name="Huard M.D."/>
            <person name="Hughes L."/>
            <person name="Hurhula B."/>
            <person name="Husby M.E."/>
            <person name="Kamat A."/>
            <person name="Kanga B."/>
            <person name="Kashin S."/>
            <person name="Khazanovich D."/>
            <person name="Kisner P."/>
            <person name="Lance K."/>
            <person name="Lara M."/>
            <person name="Lee W."/>
            <person name="Lennon N."/>
            <person name="Letendre F."/>
            <person name="LeVine R."/>
            <person name="Lipovsky A."/>
            <person name="Liu X."/>
            <person name="Liu J."/>
            <person name="Liu S."/>
            <person name="Lokyitsang T."/>
            <person name="Lokyitsang Y."/>
            <person name="Lubonja R."/>
            <person name="Lui A."/>
            <person name="MacDonald P."/>
            <person name="Magnisalis V."/>
            <person name="Maru K."/>
            <person name="Matthews C."/>
            <person name="McCusker W."/>
            <person name="McDonough S."/>
            <person name="Mehta T."/>
            <person name="Meldrim J."/>
            <person name="Meneus L."/>
            <person name="Mihai O."/>
            <person name="Mihalev A."/>
            <person name="Mihova T."/>
            <person name="Mittelman R."/>
            <person name="Mlenga V."/>
            <person name="Montmayeur A."/>
            <person name="Mulrain L."/>
            <person name="Navidi A."/>
            <person name="Naylor J."/>
            <person name="Negash T."/>
            <person name="Nguyen T."/>
            <person name="Nguyen N."/>
            <person name="Nicol R."/>
            <person name="Norbu C."/>
            <person name="Norbu N."/>
            <person name="Novod N."/>
            <person name="O'Neill B."/>
            <person name="Osman S."/>
            <person name="Markiewicz E."/>
            <person name="Oyono O.L."/>
            <person name="Patti C."/>
            <person name="Phunkhang P."/>
            <person name="Pierre F."/>
            <person name="Priest M."/>
            <person name="Raghuraman S."/>
            <person name="Rege F."/>
            <person name="Reyes R."/>
            <person name="Rise C."/>
            <person name="Rogov P."/>
            <person name="Ross K."/>
            <person name="Ryan E."/>
            <person name="Settipalli S."/>
            <person name="Shea T."/>
            <person name="Sherpa N."/>
            <person name="Shi L."/>
            <person name="Shih D."/>
            <person name="Sparrow T."/>
            <person name="Spaulding J."/>
            <person name="Stalker J."/>
            <person name="Stange-Thomann N."/>
            <person name="Stavropoulos S."/>
            <person name="Stone C."/>
            <person name="Strader C."/>
            <person name="Tesfaye S."/>
            <person name="Thomson T."/>
            <person name="Thoulutsang Y."/>
            <person name="Thoulutsang D."/>
            <person name="Topham K."/>
            <person name="Topping I."/>
            <person name="Tsamla T."/>
            <person name="Vassiliev H."/>
            <person name="Vo A."/>
            <person name="Wangchuk T."/>
            <person name="Wangdi T."/>
            <person name="Weiand M."/>
            <person name="Wilkinson J."/>
            <person name="Wilson A."/>
            <person name="Yadav S."/>
            <person name="Young G."/>
            <person name="Yu Q."/>
            <person name="Zembek L."/>
            <person name="Zhong D."/>
            <person name="Zimmer A."/>
            <person name="Zwirko Z."/>
            <person name="Jaffe D.B."/>
            <person name="Alvarez P."/>
            <person name="Brockman W."/>
            <person name="Butler J."/>
            <person name="Chin C."/>
            <person name="Gnerre S."/>
            <person name="Grabherr M."/>
            <person name="Kleber M."/>
            <person name="Mauceli E."/>
            <person name="MacCallum I."/>
        </authorList>
    </citation>
    <scope>NUCLEOTIDE SEQUENCE [LARGE SCALE GENOMIC DNA]</scope>
    <source>
        <strain evidence="3">MSH-3 / Tucson 14011-0111.49</strain>
    </source>
</reference>
<accession>B4H5S3</accession>
<sequence>MEGPLDNGAGKTPLRKSASFSSSSTSTSQSQSQSPASSSLGSATSTMSLRSSTPLRGHQHSASTRALRSDTINTFQKWETTIESISYVSTKTVSISDFGEEPQLREQTDYNHTHRTAPPPPPPPLYAVRSTLYALHLCISQYRCVSLGSAPHCNFHLPERETH</sequence>
<feature type="region of interest" description="Disordered" evidence="1">
    <location>
        <begin position="1"/>
        <end position="70"/>
    </location>
</feature>
<keyword evidence="3" id="KW-1185">Reference proteome</keyword>
<evidence type="ECO:0000256" key="1">
    <source>
        <dbReference type="SAM" id="MobiDB-lite"/>
    </source>
</evidence>
<dbReference type="AlphaFoldDB" id="B4H5S3"/>
<dbReference type="eggNOG" id="ENOG502TKXK">
    <property type="taxonomic scope" value="Eukaryota"/>
</dbReference>
<dbReference type="PhylomeDB" id="B4H5S3"/>
<dbReference type="HOGENOM" id="CLU_1679792_0_0_1"/>
<dbReference type="EMBL" id="CH479212">
    <property type="protein sequence ID" value="EDW33140.1"/>
    <property type="molecule type" value="Genomic_DNA"/>
</dbReference>
<protein>
    <submittedName>
        <fullName evidence="2">GL24632</fullName>
    </submittedName>
</protein>
<dbReference type="Proteomes" id="UP000008744">
    <property type="component" value="Unassembled WGS sequence"/>
</dbReference>
<evidence type="ECO:0000313" key="3">
    <source>
        <dbReference type="Proteomes" id="UP000008744"/>
    </source>
</evidence>
<feature type="compositionally biased region" description="Low complexity" evidence="1">
    <location>
        <begin position="17"/>
        <end position="48"/>
    </location>
</feature>
<dbReference type="OMA" id="YNHTHRT"/>
<proteinExistence type="predicted"/>
<organism evidence="3">
    <name type="scientific">Drosophila persimilis</name>
    <name type="common">Fruit fly</name>
    <dbReference type="NCBI Taxonomy" id="7234"/>
    <lineage>
        <taxon>Eukaryota</taxon>
        <taxon>Metazoa</taxon>
        <taxon>Ecdysozoa</taxon>
        <taxon>Arthropoda</taxon>
        <taxon>Hexapoda</taxon>
        <taxon>Insecta</taxon>
        <taxon>Pterygota</taxon>
        <taxon>Neoptera</taxon>
        <taxon>Endopterygota</taxon>
        <taxon>Diptera</taxon>
        <taxon>Brachycera</taxon>
        <taxon>Muscomorpha</taxon>
        <taxon>Ephydroidea</taxon>
        <taxon>Drosophilidae</taxon>
        <taxon>Drosophila</taxon>
        <taxon>Sophophora</taxon>
    </lineage>
</organism>
<name>B4H5S3_DROPE</name>
<feature type="compositionally biased region" description="Polar residues" evidence="1">
    <location>
        <begin position="49"/>
        <end position="70"/>
    </location>
</feature>